<feature type="domain" description="EGF-like" evidence="14">
    <location>
        <begin position="1279"/>
        <end position="1317"/>
    </location>
</feature>
<dbReference type="Gene3D" id="2.60.120.200">
    <property type="match status" value="1"/>
</dbReference>
<feature type="disulfide bond" evidence="10">
    <location>
        <begin position="1229"/>
        <end position="1238"/>
    </location>
</feature>
<keyword evidence="6" id="KW-0732">Signal</keyword>
<keyword evidence="15" id="KW-1185">Reference proteome</keyword>
<dbReference type="SUPFAM" id="SSF57196">
    <property type="entry name" value="EGF/Laminin"/>
    <property type="match status" value="6"/>
</dbReference>
<dbReference type="WBParaSite" id="TREG1_85660.1">
    <property type="protein sequence ID" value="TREG1_85660.1"/>
    <property type="gene ID" value="TREG1_85660"/>
</dbReference>
<accession>A0AA85KIY5</accession>
<dbReference type="PROSITE" id="PS01185">
    <property type="entry name" value="CTCK_1"/>
    <property type="match status" value="1"/>
</dbReference>
<evidence type="ECO:0000256" key="1">
    <source>
        <dbReference type="ARBA" id="ARBA00004613"/>
    </source>
</evidence>
<dbReference type="PROSITE" id="PS50026">
    <property type="entry name" value="EGF_3"/>
    <property type="match status" value="7"/>
</dbReference>
<feature type="disulfide bond" evidence="10">
    <location>
        <begin position="1267"/>
        <end position="1276"/>
    </location>
</feature>
<dbReference type="FunFam" id="2.10.25.10:FF:000095">
    <property type="entry name" value="Notch, isoform B"/>
    <property type="match status" value="1"/>
</dbReference>
<dbReference type="Pfam" id="PF12661">
    <property type="entry name" value="hEGF"/>
    <property type="match status" value="1"/>
</dbReference>
<feature type="domain" description="Laminin G" evidence="13">
    <location>
        <begin position="1442"/>
        <end position="1690"/>
    </location>
</feature>
<dbReference type="Pfam" id="PF00008">
    <property type="entry name" value="EGF"/>
    <property type="match status" value="6"/>
</dbReference>
<dbReference type="InterPro" id="IPR006207">
    <property type="entry name" value="Cys_knot_C"/>
</dbReference>
<evidence type="ECO:0000256" key="6">
    <source>
        <dbReference type="ARBA" id="ARBA00022729"/>
    </source>
</evidence>
<dbReference type="InterPro" id="IPR013320">
    <property type="entry name" value="ConA-like_dom_sf"/>
</dbReference>
<dbReference type="InterPro" id="IPR000152">
    <property type="entry name" value="EGF-type_Asp/Asn_hydroxyl_site"/>
</dbReference>
<keyword evidence="5" id="KW-0433">Leucine-rich repeat</keyword>
<keyword evidence="9" id="KW-0325">Glycoprotein</keyword>
<dbReference type="SUPFAM" id="SSF52058">
    <property type="entry name" value="L domain-like"/>
    <property type="match status" value="3"/>
</dbReference>
<dbReference type="PROSITE" id="PS00010">
    <property type="entry name" value="ASX_HYDROXYL"/>
    <property type="match status" value="1"/>
</dbReference>
<dbReference type="GO" id="GO:0005576">
    <property type="term" value="C:extracellular region"/>
    <property type="evidence" value="ECO:0007669"/>
    <property type="project" value="UniProtKB-SubCell"/>
</dbReference>
<dbReference type="GO" id="GO:0005886">
    <property type="term" value="C:plasma membrane"/>
    <property type="evidence" value="ECO:0007669"/>
    <property type="project" value="TreeGrafter"/>
</dbReference>
<dbReference type="InterPro" id="IPR000742">
    <property type="entry name" value="EGF"/>
</dbReference>
<dbReference type="FunFam" id="3.80.10.10:FF:000002">
    <property type="entry name" value="Slit guidance ligand 2"/>
    <property type="match status" value="4"/>
</dbReference>
<feature type="disulfide bond" evidence="10">
    <location>
        <begin position="1189"/>
        <end position="1198"/>
    </location>
</feature>
<dbReference type="PROSITE" id="PS00022">
    <property type="entry name" value="EGF_1"/>
    <property type="match status" value="7"/>
</dbReference>
<dbReference type="InterPro" id="IPR050541">
    <property type="entry name" value="LRR_TM_domain-containing"/>
</dbReference>
<dbReference type="Proteomes" id="UP000050795">
    <property type="component" value="Unassembled WGS sequence"/>
</dbReference>
<feature type="disulfide bond" evidence="10">
    <location>
        <begin position="1307"/>
        <end position="1316"/>
    </location>
</feature>
<feature type="compositionally biased region" description="Basic and acidic residues" evidence="11">
    <location>
        <begin position="1707"/>
        <end position="1717"/>
    </location>
</feature>
<evidence type="ECO:0000259" key="12">
    <source>
        <dbReference type="PROSITE" id="PS01225"/>
    </source>
</evidence>
<evidence type="ECO:0000256" key="8">
    <source>
        <dbReference type="ARBA" id="ARBA00023157"/>
    </source>
</evidence>
<sequence>MKFFVWNIPNDMLLVVSIILILFIDLQKFSTTGLILSKHIEADETVTTSSVNHQWNVTANTHKNNNDNNDESSAAYKSKKRIWAALPKHIDLLHFSQPKLEDKLVTQRTSLIHTITDHSKQKFRRESSKQTYQLKRHRPRRYPFHRNGNNNNNNKNYPSYDKRIQTRFAKTYNYANFTCPAECECNLVEVECKNIHLESIPTNIPVYTEKLTITGNKIRNLDGNSFRGLIHLKTLILSNNGIENIESDAFNQLINLRRLKLNSNLLHTLPENVFAPFKQLQRLDLQENKLVCLPESLFSGLTELRYILLTKNNLIWLPKSLVSELKSLKHIDLKENPLRCDCYLQPFLKEFLVTNRQAILHKSNAVCSSLSMDPSLHGYPLNEGVFDALQCPVNSEMLHKAPTECTVTSTSSCDGICDCSIEGVANCQGRGLKAIPNDLPQDIMELNMDSNELASLPANAFVNYKSLRKVVLDNNQISYVHPEAFSNLRELSSLYISSNELGLLPSNLFSHLSNLKILYLHRNKISCIQRGSFAGLEHLQILHLSNNRIQTFPRNSFEDLRRLKYLYLVHNPLICDCQLATWLPAFLIEKEAGGTQWARCAEPLNVQGRHVRELLPHILQCPSTINYENESQTCEFLSHQCPEGCKCMDIIVKPRLHANSEAVFRPDEFGLISGGLRVDCSSLELTEIPQSIPLNTKELNLRNNLIKSITVNSGLIKLRNLETLIMDGNELEHIEPKSFKGNFNMKKLILSNNSLTKIEENTFKGLNNLEILLLQHNQIKCLNNRTFNQVPALKILMLNNNKLRCIAKGIFTGLSLESLSLSANPFKCDCHLSWLPDWLRNNANQVNEGPLPPVCISSEDLAGTPVASLSRYHFTCNTSMSNCLNNENYNENDDRTVQSTIHAYCSIKEVGCCEEIQDETSCPSHCLCGTDGVYCSDRNLTEIPAHISPETTQLYLERNQITKIDPNRISHLKKLHTLVLSYNKLRELPPRVFEKLTNLKTIVLSYNNLQCIHPEAFYGLANLRVLILQGNNISTIPYGTFNDLGQLNNVALGQNPLHCDCTSKWLNSYFRQYFLDNGISLCYSPPNMRLKSIYHSKSSDFACPWKLQNETNTDINENVLYFPSSQPPLPNDRHSQSNNVYTSEANHHVTEREKESILIAAKCMPCLLNPCLNGGTCLALTQLDYKCSCKPPFYGKNCEQRDHICSTNPCQNGGLCKITAYPSSYKCICPPGFHGPTCAKQLETCKHNVCLNGGTCEALDNDYRCHCTTLFHGKNCQHEYIYCEELNPCANGGKCISLPKNNYRCECLAGWIGNDCQINQDDCVYNRCENGATCIDGINEYICKCRPGYAGIYCERPTWNPSTYVTRMDRPFNHQLMIGRTSASGVRQSPIKTRSLATQNLETLCAYQQCQNNAKCVENENDAYSCVCQQGFSGQYCENLFAINLPSPHSYVAVVPPSRGALVPSGTISFEMATKSTNGILLNFIDTSLINNADGTPEHYLLLNLHNGKIHVKFSLNRNYTAHNVDCEINISDGNFHLIKLYLEAEVLYLYIDKKLCITMGKVNTQFNKTLGYDSNNNNNNNENNPMHTPTISTYNVIIKPQYLALTNPLYFGGVPADQLETANHLTNGISTLGLTGCIRNVQINGRMIDFARLFGAPVDKMTGIEENDIEISSPAAKHHGTAIGILPGCRINNERSNSLDSQLKYPKSEKEDENLKADNSVSDDVSEVNTYEKSTLGQLSETAYSKNSTSCDADSENSCLNGGICTNRDLKQTGKYYCKCPKGYKGQRCELVSACHRDTQRSYIRDPQTNCVSSRKLSIRKCSGTCDSNIFQHEQHQQLQQQLNKNNSNNRESMKFYKWKTIYKRSSDSVQVWLPRSSKEIRSSETVNNFNPFESSHSNQPNGMITHLSNKQGQQHQQQQQYCCQATKIKLRPILFNCPNGAVYERTIKLAKRCGCVQCGQ</sequence>
<feature type="disulfide bond" evidence="10">
    <location>
        <begin position="1781"/>
        <end position="1790"/>
    </location>
</feature>
<feature type="domain" description="EGF-like" evidence="14">
    <location>
        <begin position="1201"/>
        <end position="1239"/>
    </location>
</feature>
<feature type="compositionally biased region" description="Polar residues" evidence="11">
    <location>
        <begin position="1718"/>
        <end position="1729"/>
    </location>
</feature>
<dbReference type="InterPro" id="IPR013032">
    <property type="entry name" value="EGF-like_CS"/>
</dbReference>
<dbReference type="FunFam" id="2.10.25.10:FF:000012">
    <property type="entry name" value="Delta-like protein"/>
    <property type="match status" value="1"/>
</dbReference>
<dbReference type="InterPro" id="IPR001881">
    <property type="entry name" value="EGF-like_Ca-bd_dom"/>
</dbReference>
<dbReference type="SUPFAM" id="SSF49899">
    <property type="entry name" value="Concanavalin A-like lectins/glucanases"/>
    <property type="match status" value="1"/>
</dbReference>
<dbReference type="SMART" id="SM00369">
    <property type="entry name" value="LRR_TYP"/>
    <property type="match status" value="16"/>
</dbReference>
<dbReference type="PANTHER" id="PTHR24369">
    <property type="entry name" value="ANTIGEN BSP, PUTATIVE-RELATED"/>
    <property type="match status" value="1"/>
</dbReference>
<evidence type="ECO:0000256" key="10">
    <source>
        <dbReference type="PROSITE-ProRule" id="PRU00076"/>
    </source>
</evidence>
<feature type="domain" description="EGF-like" evidence="14">
    <location>
        <begin position="1319"/>
        <end position="1355"/>
    </location>
</feature>
<dbReference type="PROSITE" id="PS50025">
    <property type="entry name" value="LAM_G_DOMAIN"/>
    <property type="match status" value="1"/>
</dbReference>
<dbReference type="CDD" id="cd00054">
    <property type="entry name" value="EGF_CA"/>
    <property type="match status" value="6"/>
</dbReference>
<dbReference type="SMART" id="SM00181">
    <property type="entry name" value="EGF"/>
    <property type="match status" value="7"/>
</dbReference>
<dbReference type="InterPro" id="IPR018097">
    <property type="entry name" value="EGF_Ca-bd_CS"/>
</dbReference>
<proteinExistence type="predicted"/>
<dbReference type="SMART" id="SM00179">
    <property type="entry name" value="EGF_CA"/>
    <property type="match status" value="7"/>
</dbReference>
<reference evidence="16" key="2">
    <citation type="submission" date="2023-11" db="UniProtKB">
        <authorList>
            <consortium name="WormBaseParasite"/>
        </authorList>
    </citation>
    <scope>IDENTIFICATION</scope>
</reference>
<dbReference type="InterPro" id="IPR000372">
    <property type="entry name" value="LRRNT"/>
</dbReference>
<evidence type="ECO:0000256" key="9">
    <source>
        <dbReference type="ARBA" id="ARBA00023180"/>
    </source>
</evidence>
<evidence type="ECO:0000256" key="7">
    <source>
        <dbReference type="ARBA" id="ARBA00022737"/>
    </source>
</evidence>
<feature type="disulfide bond" evidence="10">
    <location>
        <begin position="1428"/>
        <end position="1437"/>
    </location>
</feature>
<dbReference type="Gene3D" id="3.80.10.10">
    <property type="entry name" value="Ribonuclease Inhibitor"/>
    <property type="match status" value="6"/>
</dbReference>
<keyword evidence="4 10" id="KW-0245">EGF-like domain</keyword>
<evidence type="ECO:0000313" key="16">
    <source>
        <dbReference type="WBParaSite" id="TREG1_85660.1"/>
    </source>
</evidence>
<dbReference type="Pfam" id="PF00054">
    <property type="entry name" value="Laminin_G_1"/>
    <property type="match status" value="1"/>
</dbReference>
<evidence type="ECO:0000256" key="5">
    <source>
        <dbReference type="ARBA" id="ARBA00022614"/>
    </source>
</evidence>
<dbReference type="PROSITE" id="PS01225">
    <property type="entry name" value="CTCK_2"/>
    <property type="match status" value="1"/>
</dbReference>
<dbReference type="SMART" id="SM00013">
    <property type="entry name" value="LRRNT"/>
    <property type="match status" value="4"/>
</dbReference>
<dbReference type="InterPro" id="IPR003591">
    <property type="entry name" value="Leu-rich_rpt_typical-subtyp"/>
</dbReference>
<dbReference type="SMART" id="SM00364">
    <property type="entry name" value="LRR_BAC"/>
    <property type="match status" value="7"/>
</dbReference>
<comment type="caution">
    <text evidence="10">Lacks conserved residue(s) required for the propagation of feature annotation.</text>
</comment>
<feature type="domain" description="EGF-like" evidence="14">
    <location>
        <begin position="1164"/>
        <end position="1199"/>
    </location>
</feature>
<keyword evidence="2" id="KW-0217">Developmental protein</keyword>
<feature type="domain" description="EGF-like" evidence="14">
    <location>
        <begin position="1748"/>
        <end position="1791"/>
    </location>
</feature>
<dbReference type="CDD" id="cd00110">
    <property type="entry name" value="LamG"/>
    <property type="match status" value="1"/>
</dbReference>
<dbReference type="InterPro" id="IPR001611">
    <property type="entry name" value="Leu-rich_rpt"/>
</dbReference>
<evidence type="ECO:0000256" key="3">
    <source>
        <dbReference type="ARBA" id="ARBA00022525"/>
    </source>
</evidence>
<dbReference type="SMART" id="SM00282">
    <property type="entry name" value="LamG"/>
    <property type="match status" value="1"/>
</dbReference>
<feature type="domain" description="CTCK" evidence="12">
    <location>
        <begin position="1796"/>
        <end position="1961"/>
    </location>
</feature>
<dbReference type="GO" id="GO:0005509">
    <property type="term" value="F:calcium ion binding"/>
    <property type="evidence" value="ECO:0007669"/>
    <property type="project" value="InterPro"/>
</dbReference>
<protein>
    <submittedName>
        <fullName evidence="16">Uncharacterized protein</fullName>
    </submittedName>
</protein>
<evidence type="ECO:0000259" key="13">
    <source>
        <dbReference type="PROSITE" id="PS50025"/>
    </source>
</evidence>
<feature type="domain" description="EGF-like" evidence="14">
    <location>
        <begin position="1241"/>
        <end position="1277"/>
    </location>
</feature>
<dbReference type="SMART" id="SM00365">
    <property type="entry name" value="LRR_SD22"/>
    <property type="match status" value="8"/>
</dbReference>
<evidence type="ECO:0000256" key="2">
    <source>
        <dbReference type="ARBA" id="ARBA00022473"/>
    </source>
</evidence>
<dbReference type="FunFam" id="2.10.25.10:FF:000080">
    <property type="entry name" value="Neurogenic locus notch 1"/>
    <property type="match status" value="1"/>
</dbReference>
<name>A0AA85KIY5_TRIRE</name>
<evidence type="ECO:0000259" key="14">
    <source>
        <dbReference type="PROSITE" id="PS50026"/>
    </source>
</evidence>
<feature type="region of interest" description="Disordered" evidence="11">
    <location>
        <begin position="1701"/>
        <end position="1729"/>
    </location>
</feature>
<dbReference type="Gene3D" id="2.10.25.10">
    <property type="entry name" value="Laminin"/>
    <property type="match status" value="7"/>
</dbReference>
<dbReference type="SMART" id="SM00082">
    <property type="entry name" value="LRRCT"/>
    <property type="match status" value="4"/>
</dbReference>
<evidence type="ECO:0000313" key="15">
    <source>
        <dbReference type="Proteomes" id="UP000050795"/>
    </source>
</evidence>
<dbReference type="PROSITE" id="PS01187">
    <property type="entry name" value="EGF_CA"/>
    <property type="match status" value="1"/>
</dbReference>
<dbReference type="Pfam" id="PF13855">
    <property type="entry name" value="LRR_8"/>
    <property type="match status" value="5"/>
</dbReference>
<reference evidence="15" key="1">
    <citation type="submission" date="2022-06" db="EMBL/GenBank/DDBJ databases">
        <authorList>
            <person name="Berger JAMES D."/>
            <person name="Berger JAMES D."/>
        </authorList>
    </citation>
    <scope>NUCLEOTIDE SEQUENCE [LARGE SCALE GENOMIC DNA]</scope>
</reference>
<keyword evidence="8 10" id="KW-1015">Disulfide bond</keyword>
<keyword evidence="3" id="KW-0964">Secreted</keyword>
<dbReference type="InterPro" id="IPR000483">
    <property type="entry name" value="Cys-rich_flank_reg_C"/>
</dbReference>
<dbReference type="PROSITE" id="PS01186">
    <property type="entry name" value="EGF_2"/>
    <property type="match status" value="6"/>
</dbReference>
<keyword evidence="7" id="KW-0677">Repeat</keyword>
<dbReference type="InterPro" id="IPR032675">
    <property type="entry name" value="LRR_dom_sf"/>
</dbReference>
<dbReference type="GO" id="GO:0007399">
    <property type="term" value="P:nervous system development"/>
    <property type="evidence" value="ECO:0007669"/>
    <property type="project" value="UniProtKB-ARBA"/>
</dbReference>
<dbReference type="SMART" id="SM00041">
    <property type="entry name" value="CT"/>
    <property type="match status" value="1"/>
</dbReference>
<organism evidence="15 16">
    <name type="scientific">Trichobilharzia regenti</name>
    <name type="common">Nasal bird schistosome</name>
    <dbReference type="NCBI Taxonomy" id="157069"/>
    <lineage>
        <taxon>Eukaryota</taxon>
        <taxon>Metazoa</taxon>
        <taxon>Spiralia</taxon>
        <taxon>Lophotrochozoa</taxon>
        <taxon>Platyhelminthes</taxon>
        <taxon>Trematoda</taxon>
        <taxon>Digenea</taxon>
        <taxon>Strigeidida</taxon>
        <taxon>Schistosomatoidea</taxon>
        <taxon>Schistosomatidae</taxon>
        <taxon>Trichobilharzia</taxon>
    </lineage>
</organism>
<comment type="subcellular location">
    <subcellularLocation>
        <location evidence="1">Secreted</location>
    </subcellularLocation>
</comment>
<feature type="domain" description="EGF-like" evidence="14">
    <location>
        <begin position="1401"/>
        <end position="1438"/>
    </location>
</feature>
<dbReference type="InterPro" id="IPR001791">
    <property type="entry name" value="Laminin_G"/>
</dbReference>
<dbReference type="PANTHER" id="PTHR24369:SF210">
    <property type="entry name" value="CHAOPTIN-RELATED"/>
    <property type="match status" value="1"/>
</dbReference>
<dbReference type="PROSITE" id="PS51450">
    <property type="entry name" value="LRR"/>
    <property type="match status" value="6"/>
</dbReference>
<feature type="disulfide bond" evidence="10">
    <location>
        <begin position="1345"/>
        <end position="1354"/>
    </location>
</feature>
<evidence type="ECO:0000256" key="4">
    <source>
        <dbReference type="ARBA" id="ARBA00022536"/>
    </source>
</evidence>
<feature type="region of interest" description="Disordered" evidence="11">
    <location>
        <begin position="1893"/>
        <end position="1912"/>
    </location>
</feature>
<evidence type="ECO:0000256" key="11">
    <source>
        <dbReference type="SAM" id="MobiDB-lite"/>
    </source>
</evidence>
<feature type="disulfide bond" evidence="10">
    <location>
        <begin position="1210"/>
        <end position="1227"/>
    </location>
</feature>